<feature type="region of interest" description="Disordered" evidence="1">
    <location>
        <begin position="467"/>
        <end position="488"/>
    </location>
</feature>
<keyword evidence="4" id="KW-1185">Reference proteome</keyword>
<evidence type="ECO:0000313" key="4">
    <source>
        <dbReference type="Proteomes" id="UP000198906"/>
    </source>
</evidence>
<name>A0A1C6RA84_9ACTN</name>
<evidence type="ECO:0000256" key="1">
    <source>
        <dbReference type="SAM" id="MobiDB-lite"/>
    </source>
</evidence>
<sequence length="488" mass="52001">MELPVVQPSSRPDAAIAVTPLPATDSPVPGLRLWGIRRSITLAVAAALLLVGTMVAAALWYGGWPSIKRDATVTPATLFDLLKLVFAVVAGIGGVAALVVAYRRQRVAEHTSALAEFAHQLAHAADMRAEATKALAEAADERAKIETDRNGVRLFNERFAKASEQLGSEKAAVRLAGVYAMAGLADDWPEGRQTCIDVLCAYLRMPYEPPPPPVRDVQSFVPIGASPEVEQKTLSSLQEKEVRKTVIRTIAARLRMSRGGPNSWRGCDLDFTGAILDEADFSRAKFEGGHVSFSGATFVLGKVSFAAARFGKGLVSFEAAKFLTTSRASFEGATFQGGMVSFDESEFAGGVVSFDEATFDGSIVTFDDADLTGGWLSFDEAQFKHGSVSFDEVDFGSGYVSFDNAAFMGSKVTFENAAFRGGRTHFREAEFSGGALIFDDAEFTGADVAFSGARFSGGRVDLGGASFGQPPTFDPWEGGRPPEGLILP</sequence>
<accession>A0A1C6RA84</accession>
<dbReference type="Proteomes" id="UP000198906">
    <property type="component" value="Unassembled WGS sequence"/>
</dbReference>
<evidence type="ECO:0000256" key="2">
    <source>
        <dbReference type="SAM" id="Phobius"/>
    </source>
</evidence>
<reference evidence="4" key="1">
    <citation type="submission" date="2016-06" db="EMBL/GenBank/DDBJ databases">
        <authorList>
            <person name="Varghese N."/>
        </authorList>
    </citation>
    <scope>NUCLEOTIDE SEQUENCE [LARGE SCALE GENOMIC DNA]</scope>
    <source>
        <strain evidence="4">DSM 46123</strain>
    </source>
</reference>
<evidence type="ECO:0000313" key="3">
    <source>
        <dbReference type="EMBL" id="SCL14038.1"/>
    </source>
</evidence>
<feature type="transmembrane region" description="Helical" evidence="2">
    <location>
        <begin position="81"/>
        <end position="102"/>
    </location>
</feature>
<dbReference type="Gene3D" id="2.160.20.80">
    <property type="entry name" value="E3 ubiquitin-protein ligase SopA"/>
    <property type="match status" value="1"/>
</dbReference>
<protein>
    <submittedName>
        <fullName evidence="3">Uncharacterized protein YjbI, contains pentapeptide repeats</fullName>
    </submittedName>
</protein>
<dbReference type="Pfam" id="PF00805">
    <property type="entry name" value="Pentapeptide"/>
    <property type="match status" value="1"/>
</dbReference>
<dbReference type="EMBL" id="FMHU01000001">
    <property type="protein sequence ID" value="SCL14038.1"/>
    <property type="molecule type" value="Genomic_DNA"/>
</dbReference>
<proteinExistence type="predicted"/>
<dbReference type="InterPro" id="IPR001646">
    <property type="entry name" value="5peptide_repeat"/>
</dbReference>
<dbReference type="STRING" id="47866.GA0074694_0589"/>
<dbReference type="AlphaFoldDB" id="A0A1C6RA84"/>
<gene>
    <name evidence="3" type="ORF">GA0074694_0589</name>
</gene>
<organism evidence="3 4">
    <name type="scientific">Micromonospora inyonensis</name>
    <dbReference type="NCBI Taxonomy" id="47866"/>
    <lineage>
        <taxon>Bacteria</taxon>
        <taxon>Bacillati</taxon>
        <taxon>Actinomycetota</taxon>
        <taxon>Actinomycetes</taxon>
        <taxon>Micromonosporales</taxon>
        <taxon>Micromonosporaceae</taxon>
        <taxon>Micromonospora</taxon>
    </lineage>
</organism>
<feature type="transmembrane region" description="Helical" evidence="2">
    <location>
        <begin position="40"/>
        <end position="61"/>
    </location>
</feature>
<keyword evidence="2" id="KW-1133">Transmembrane helix</keyword>
<keyword evidence="2" id="KW-0812">Transmembrane</keyword>
<keyword evidence="2" id="KW-0472">Membrane</keyword>